<dbReference type="InterPro" id="IPR018247">
    <property type="entry name" value="EF_Hand_1_Ca_BS"/>
</dbReference>
<feature type="domain" description="EF-hand" evidence="5">
    <location>
        <begin position="995"/>
        <end position="1030"/>
    </location>
</feature>
<comment type="caution">
    <text evidence="6">The sequence shown here is derived from an EMBL/GenBank/DDBJ whole genome shotgun (WGS) entry which is preliminary data.</text>
</comment>
<dbReference type="AlphaFoldDB" id="A0A1R2BFF3"/>
<feature type="region of interest" description="Disordered" evidence="3">
    <location>
        <begin position="373"/>
        <end position="401"/>
    </location>
</feature>
<feature type="transmembrane region" description="Helical" evidence="4">
    <location>
        <begin position="163"/>
        <end position="184"/>
    </location>
</feature>
<dbReference type="Gene3D" id="1.10.238.10">
    <property type="entry name" value="EF-hand"/>
    <property type="match status" value="1"/>
</dbReference>
<sequence>MNFSYHAKLNISAQIICSLFLLYSLCYTFFTGYTTKDLSLDIGLFSISFQSPSSEFQNLELQTKISSLLTVCDINQDFPLKDLCLVLPKLQAGGYFYIISLLVLQFCILNSAFSLWWVYTGRGPGKYESTNVLSPAILMVSLVSYSILGTFGSSARLISEGSGMVYCFFIDIVLVLLCLHYFLILKRNFITEFQLFEEPLPVENIPKHSRSGTQSKGPYDTGQSEDDVGFGARLRKKAMNQSQGVQVNEKSFCKEVIDDLSGEIEKLLDQKNRLEDSTNNLKKLMESSIPDIALYQSNIEIKNSEIKTLKDIIKNFKEKLIEKDIKLEEIERDLSVNKALAQALSSNNALLAKNLDERDRVLENIRNSGTFKSFDDASEKDSKRDNQSAHDRYTESTHATVSIAQSDRESMLDKLNYLNKALEVQKDINEQLHYKNKSLEEIKFKLEDNLNKLQKKQQGKSMICAEDSEGSRFQIPSEDLYGNKKLSDSEKLLNDQREIIKKLQDKKSQYKLQIQALQKALKDITDDRDRLADDLGSTKENLRSIEDLYIEACDKHIKYQEDWNIEKGDILYSKNILARELETLKSRLKIQEDAMNSEILEATNQIELLKDKLKYYEAEFETAQNEIHRLKDLQDFLKNDLVDKSSDPSEDIRLSPQKFTQLLSLTDPRFDKTLKDLDKSFHSIIDEKEDLRKSCVEKEMAILELSEINQKLSEQIYELKLQPVSSEKAFVYERPSMHSESSASSSYMSLQEMLIVESLADIDVRNNPLLDKVLKMKKEPPMIYSNLWKLMESLMEEKNKVDKLDLALKRRPRHAAEFTMDFMLSHFGLQSLANKQLKAMSQSLEELNKLNHPYGVFFCRLLALYHSRPISVDFSVFLLTVQHLFNGISLSNKLSKFADHYEIIQYGGHASIVDVMELVMKVCKNHRDVGERLILSIHKDSEQKLEIALLKVLGTMAKTNKKPKHFFELLDNNSTNSLDYHEFVDGIRYTLGIWITQEEAEAICAYIDTNSNGVITMEEWVGKVDFSIYKEKIYTKIAMVTKVQVLNAFIEEYELEMIEDYNKLRQTIKFRSLDQIEFERAMMNIEPNLKDHEIVKLFEEVRKNERTNNVSPEGFCIAVLKNKLGGYGIGSFELKDLAGV</sequence>
<feature type="domain" description="EF-hand" evidence="5">
    <location>
        <begin position="958"/>
        <end position="993"/>
    </location>
</feature>
<feature type="coiled-coil region" evidence="2">
    <location>
        <begin position="486"/>
        <end position="534"/>
    </location>
</feature>
<accession>A0A1R2BFF3</accession>
<evidence type="ECO:0000256" key="4">
    <source>
        <dbReference type="SAM" id="Phobius"/>
    </source>
</evidence>
<evidence type="ECO:0000313" key="7">
    <source>
        <dbReference type="Proteomes" id="UP000187209"/>
    </source>
</evidence>
<dbReference type="InterPro" id="IPR011992">
    <property type="entry name" value="EF-hand-dom_pair"/>
</dbReference>
<evidence type="ECO:0000313" key="6">
    <source>
        <dbReference type="EMBL" id="OMJ75469.1"/>
    </source>
</evidence>
<keyword evidence="4" id="KW-1133">Transmembrane helix</keyword>
<evidence type="ECO:0000256" key="2">
    <source>
        <dbReference type="SAM" id="Coils"/>
    </source>
</evidence>
<evidence type="ECO:0000256" key="3">
    <source>
        <dbReference type="SAM" id="MobiDB-lite"/>
    </source>
</evidence>
<proteinExistence type="predicted"/>
<feature type="coiled-coil region" evidence="2">
    <location>
        <begin position="257"/>
        <end position="333"/>
    </location>
</feature>
<dbReference type="PROSITE" id="PS50222">
    <property type="entry name" value="EF_HAND_2"/>
    <property type="match status" value="2"/>
</dbReference>
<feature type="region of interest" description="Disordered" evidence="3">
    <location>
        <begin position="206"/>
        <end position="225"/>
    </location>
</feature>
<feature type="compositionally biased region" description="Basic and acidic residues" evidence="3">
    <location>
        <begin position="373"/>
        <end position="395"/>
    </location>
</feature>
<keyword evidence="2" id="KW-0175">Coiled coil</keyword>
<evidence type="ECO:0000259" key="5">
    <source>
        <dbReference type="PROSITE" id="PS50222"/>
    </source>
</evidence>
<feature type="transmembrane region" description="Helical" evidence="4">
    <location>
        <begin position="12"/>
        <end position="30"/>
    </location>
</feature>
<reference evidence="6 7" key="1">
    <citation type="submission" date="2016-11" db="EMBL/GenBank/DDBJ databases">
        <title>The macronuclear genome of Stentor coeruleus: a giant cell with tiny introns.</title>
        <authorList>
            <person name="Slabodnick M."/>
            <person name="Ruby J.G."/>
            <person name="Reiff S.B."/>
            <person name="Swart E.C."/>
            <person name="Gosai S."/>
            <person name="Prabakaran S."/>
            <person name="Witkowska E."/>
            <person name="Larue G.E."/>
            <person name="Fisher S."/>
            <person name="Freeman R.M."/>
            <person name="Gunawardena J."/>
            <person name="Chu W."/>
            <person name="Stover N.A."/>
            <person name="Gregory B.D."/>
            <person name="Nowacki M."/>
            <person name="Derisi J."/>
            <person name="Roy S.W."/>
            <person name="Marshall W.F."/>
            <person name="Sood P."/>
        </authorList>
    </citation>
    <scope>NUCLEOTIDE SEQUENCE [LARGE SCALE GENOMIC DNA]</scope>
    <source>
        <strain evidence="6">WM001</strain>
    </source>
</reference>
<protein>
    <recommendedName>
        <fullName evidence="5">EF-hand domain-containing protein</fullName>
    </recommendedName>
</protein>
<dbReference type="Proteomes" id="UP000187209">
    <property type="component" value="Unassembled WGS sequence"/>
</dbReference>
<dbReference type="EMBL" id="MPUH01000689">
    <property type="protein sequence ID" value="OMJ75469.1"/>
    <property type="molecule type" value="Genomic_DNA"/>
</dbReference>
<dbReference type="GO" id="GO:0005509">
    <property type="term" value="F:calcium ion binding"/>
    <property type="evidence" value="ECO:0007669"/>
    <property type="project" value="InterPro"/>
</dbReference>
<organism evidence="6 7">
    <name type="scientific">Stentor coeruleus</name>
    <dbReference type="NCBI Taxonomy" id="5963"/>
    <lineage>
        <taxon>Eukaryota</taxon>
        <taxon>Sar</taxon>
        <taxon>Alveolata</taxon>
        <taxon>Ciliophora</taxon>
        <taxon>Postciliodesmatophora</taxon>
        <taxon>Heterotrichea</taxon>
        <taxon>Heterotrichida</taxon>
        <taxon>Stentoridae</taxon>
        <taxon>Stentor</taxon>
    </lineage>
</organism>
<feature type="coiled-coil region" evidence="2">
    <location>
        <begin position="574"/>
        <end position="640"/>
    </location>
</feature>
<gene>
    <name evidence="6" type="ORF">SteCoe_25391</name>
</gene>
<keyword evidence="7" id="KW-1185">Reference proteome</keyword>
<feature type="transmembrane region" description="Helical" evidence="4">
    <location>
        <begin position="95"/>
        <end position="119"/>
    </location>
</feature>
<feature type="transmembrane region" description="Helical" evidence="4">
    <location>
        <begin position="131"/>
        <end position="151"/>
    </location>
</feature>
<name>A0A1R2BFF3_9CILI</name>
<dbReference type="PROSITE" id="PS00018">
    <property type="entry name" value="EF_HAND_1"/>
    <property type="match status" value="2"/>
</dbReference>
<keyword evidence="1" id="KW-0106">Calcium</keyword>
<dbReference type="InterPro" id="IPR002048">
    <property type="entry name" value="EF_hand_dom"/>
</dbReference>
<keyword evidence="4" id="KW-0472">Membrane</keyword>
<dbReference type="SUPFAM" id="SSF47473">
    <property type="entry name" value="EF-hand"/>
    <property type="match status" value="1"/>
</dbReference>
<keyword evidence="4" id="KW-0812">Transmembrane</keyword>
<evidence type="ECO:0000256" key="1">
    <source>
        <dbReference type="ARBA" id="ARBA00022837"/>
    </source>
</evidence>